<dbReference type="WBParaSite" id="Hba_16450">
    <property type="protein sequence ID" value="Hba_16450"/>
    <property type="gene ID" value="Hba_16450"/>
</dbReference>
<evidence type="ECO:0000313" key="2">
    <source>
        <dbReference type="WBParaSite" id="Hba_16450"/>
    </source>
</evidence>
<proteinExistence type="predicted"/>
<protein>
    <submittedName>
        <fullName evidence="2">PDZ domain-containing protein</fullName>
    </submittedName>
</protein>
<dbReference type="InterPro" id="IPR036034">
    <property type="entry name" value="PDZ_sf"/>
</dbReference>
<keyword evidence="1" id="KW-1185">Reference proteome</keyword>
<dbReference type="AlphaFoldDB" id="A0A1I7XFJ7"/>
<evidence type="ECO:0000313" key="1">
    <source>
        <dbReference type="Proteomes" id="UP000095283"/>
    </source>
</evidence>
<dbReference type="Proteomes" id="UP000095283">
    <property type="component" value="Unplaced"/>
</dbReference>
<dbReference type="Gene3D" id="2.30.42.10">
    <property type="match status" value="1"/>
</dbReference>
<accession>A0A1I7XFJ7</accession>
<name>A0A1I7XFJ7_HETBA</name>
<dbReference type="SUPFAM" id="SSF50156">
    <property type="entry name" value="PDZ domain-like"/>
    <property type="match status" value="1"/>
</dbReference>
<organism evidence="1 2">
    <name type="scientific">Heterorhabditis bacteriophora</name>
    <name type="common">Entomopathogenic nematode worm</name>
    <dbReference type="NCBI Taxonomy" id="37862"/>
    <lineage>
        <taxon>Eukaryota</taxon>
        <taxon>Metazoa</taxon>
        <taxon>Ecdysozoa</taxon>
        <taxon>Nematoda</taxon>
        <taxon>Chromadorea</taxon>
        <taxon>Rhabditida</taxon>
        <taxon>Rhabditina</taxon>
        <taxon>Rhabditomorpha</taxon>
        <taxon>Strongyloidea</taxon>
        <taxon>Heterorhabditidae</taxon>
        <taxon>Heterorhabditis</taxon>
    </lineage>
</organism>
<reference evidence="2" key="1">
    <citation type="submission" date="2016-11" db="UniProtKB">
        <authorList>
            <consortium name="WormBaseParasite"/>
        </authorList>
    </citation>
    <scope>IDENTIFICATION</scope>
</reference>
<sequence length="165" mass="19321">MLRKESLMYPAEYNETYMVRKPMGVRIHKSDGRITHIEVNSVLTGKAFVGDTIVEIDNVPITKIEELYKKLKEPNEKVTVKIRHGTWSYCQHKITTVEKIQMDKDNEKVTGRAIDIYYIVIRISCAPELKNLVLGVNVKYDARERLQVFTSSTNWHIYILYRPIF</sequence>